<dbReference type="InterPro" id="IPR024364">
    <property type="entry name" value="Baseplate_phage_T4-like"/>
</dbReference>
<dbReference type="Proteomes" id="UP000185279">
    <property type="component" value="Segment"/>
</dbReference>
<evidence type="ECO:0000313" key="2">
    <source>
        <dbReference type="EMBL" id="AIX22775.1"/>
    </source>
</evidence>
<dbReference type="Proteomes" id="UP000185280">
    <property type="component" value="Segment"/>
</dbReference>
<evidence type="ECO:0000313" key="4">
    <source>
        <dbReference type="Proteomes" id="UP000185278"/>
    </source>
</evidence>
<dbReference type="EMBL" id="KJ019027">
    <property type="protein sequence ID" value="AIX14401.1"/>
    <property type="molecule type" value="Genomic_DNA"/>
</dbReference>
<dbReference type="Pfam" id="PF12322">
    <property type="entry name" value="T4_baseplate"/>
    <property type="match status" value="1"/>
</dbReference>
<organism evidence="2 4">
    <name type="scientific">Synechococcus phage ACG-2014c</name>
    <dbReference type="NCBI Taxonomy" id="1079998"/>
    <lineage>
        <taxon>Viruses</taxon>
        <taxon>Duplodnaviria</taxon>
        <taxon>Heunggongvirae</taxon>
        <taxon>Uroviricota</taxon>
        <taxon>Caudoviricetes</taxon>
        <taxon>Pantevenvirales</taxon>
        <taxon>Kyanoviridae</taxon>
        <taxon>Namakavirus</taxon>
        <taxon>Namakavirus smbcm6</taxon>
    </lineage>
</organism>
<dbReference type="RefSeq" id="YP_007001733.1">
    <property type="nucleotide sequence ID" value="NC_019444.1"/>
</dbReference>
<dbReference type="OrthoDB" id="9468at10239"/>
<dbReference type="EMBL" id="KJ019128">
    <property type="protein sequence ID" value="AIX38007.1"/>
    <property type="molecule type" value="Genomic_DNA"/>
</dbReference>
<gene>
    <name evidence="1" type="ORF">Syn7803C43_6</name>
    <name evidence="2" type="ORF">Syn7803C98_7</name>
    <name evidence="3" type="ORF">Syn7803US88_6</name>
</gene>
<name>A0A0E3F9Y4_9CAUD</name>
<evidence type="ECO:0000313" key="3">
    <source>
        <dbReference type="EMBL" id="AIX38007.1"/>
    </source>
</evidence>
<protein>
    <submittedName>
        <fullName evidence="2">Baseplate hub subunit</fullName>
    </submittedName>
</protein>
<evidence type="ECO:0000313" key="5">
    <source>
        <dbReference type="Proteomes" id="UP000185279"/>
    </source>
</evidence>
<dbReference type="EMBL" id="KJ019064">
    <property type="protein sequence ID" value="AIX22775.1"/>
    <property type="molecule type" value="Genomic_DNA"/>
</dbReference>
<proteinExistence type="predicted"/>
<evidence type="ECO:0000313" key="1">
    <source>
        <dbReference type="EMBL" id="AIX14401.1"/>
    </source>
</evidence>
<sequence>MALPKLNVPEYNTKIPSTGVQVKYRPFLVKEEKLLFLAMETGEQADMITAVKNILKNCTNYKNIDKLSTFDIEYLFLQIRTRSVGENVEVNITCPDDGETEVPVTIPLDEINIITDPKHTKELKLTDDVILTMGYPSLDLFIKINFVGETPGIEQVFDLAASCAESIADENQVYLCKDTPKKELIEFFENMNTKQFQMVQEFFDTMPKLSYEVKVTNPKTKKENTILLEGLSAFFA</sequence>
<dbReference type="Proteomes" id="UP000185278">
    <property type="component" value="Segment"/>
</dbReference>
<accession>A0A0E3F9Y4</accession>
<reference evidence="4 5" key="1">
    <citation type="submission" date="2013-12" db="EMBL/GenBank/DDBJ databases">
        <title>Ecological redundancy of diverse viral populations within a natural community.</title>
        <authorList>
            <person name="Gregory A.C."/>
            <person name="LaButti K."/>
            <person name="Copeland A."/>
            <person name="Woyke T."/>
            <person name="Sullivan M.B."/>
        </authorList>
    </citation>
    <scope>NUCLEOTIDE SEQUENCE [LARGE SCALE GENOMIC DNA]</scope>
    <source>
        <strain evidence="1">Syn7803C43</strain>
        <strain evidence="2">Syn7803C98</strain>
        <strain evidence="3">Syn7803US88</strain>
    </source>
</reference>